<reference evidence="15 16" key="1">
    <citation type="submission" date="2015-05" db="EMBL/GenBank/DDBJ databases">
        <title>Whole genome sequence and identification of bacterial endophytes from Costus igneus.</title>
        <authorList>
            <person name="Lee Y.P."/>
            <person name="Gan H.M."/>
            <person name="Eng W."/>
            <person name="Wheatley M.S."/>
            <person name="Caraballo A."/>
            <person name="Polter S."/>
            <person name="Savka M.A."/>
            <person name="Hudson A.O."/>
        </authorList>
    </citation>
    <scope>NUCLEOTIDE SEQUENCE [LARGE SCALE GENOMIC DNA]</scope>
    <source>
        <strain evidence="15 16">RIT379</strain>
    </source>
</reference>
<dbReference type="GO" id="GO:0005886">
    <property type="term" value="C:plasma membrane"/>
    <property type="evidence" value="ECO:0007669"/>
    <property type="project" value="UniProtKB-SubCell"/>
</dbReference>
<keyword evidence="4 8" id="KW-1003">Cell membrane</keyword>
<name>A0A0J1IFP5_NIACI</name>
<dbReference type="Proteomes" id="UP000036045">
    <property type="component" value="Unassembled WGS sequence"/>
</dbReference>
<feature type="binding site" evidence="11">
    <location>
        <position position="304"/>
    </location>
    <ligand>
        <name>Mn(2+)</name>
        <dbReference type="ChEBI" id="CHEBI:29035"/>
    </ligand>
</feature>
<dbReference type="InterPro" id="IPR000917">
    <property type="entry name" value="Sulfatase_N"/>
</dbReference>
<dbReference type="EMBL" id="LDPH01000019">
    <property type="protein sequence ID" value="KLV24773.1"/>
    <property type="molecule type" value="Genomic_DNA"/>
</dbReference>
<dbReference type="GeneID" id="56349556"/>
<dbReference type="SUPFAM" id="SSF53649">
    <property type="entry name" value="Alkaline phosphatase-like"/>
    <property type="match status" value="1"/>
</dbReference>
<proteinExistence type="inferred from homology"/>
<dbReference type="PATRIC" id="fig|1397.4.peg.1625"/>
<comment type="pathway">
    <text evidence="2">Cell wall biogenesis; lipoteichoic acid biosynthesis.</text>
</comment>
<dbReference type="PANTHER" id="PTHR47371:SF3">
    <property type="entry name" value="PHOSPHOGLYCEROL TRANSFERASE I"/>
    <property type="match status" value="1"/>
</dbReference>
<feature type="binding site" evidence="11">
    <location>
        <position position="260"/>
    </location>
    <ligand>
        <name>Mn(2+)</name>
        <dbReference type="ChEBI" id="CHEBI:29035"/>
    </ligand>
</feature>
<evidence type="ECO:0000256" key="1">
    <source>
        <dbReference type="ARBA" id="ARBA00004651"/>
    </source>
</evidence>
<dbReference type="CDD" id="cd16015">
    <property type="entry name" value="LTA_synthase"/>
    <property type="match status" value="1"/>
</dbReference>
<evidence type="ECO:0000256" key="10">
    <source>
        <dbReference type="PIRSR" id="PIRSR005091-2"/>
    </source>
</evidence>
<comment type="similarity">
    <text evidence="3 8">Belongs to the LTA synthase family.</text>
</comment>
<keyword evidence="16" id="KW-1185">Reference proteome</keyword>
<evidence type="ECO:0000256" key="12">
    <source>
        <dbReference type="SAM" id="MobiDB-lite"/>
    </source>
</evidence>
<dbReference type="RefSeq" id="WP_047943492.1">
    <property type="nucleotide sequence ID" value="NZ_CP053989.1"/>
</dbReference>
<dbReference type="Pfam" id="PF00884">
    <property type="entry name" value="Sulfatase"/>
    <property type="match status" value="1"/>
</dbReference>
<feature type="binding site" evidence="10">
    <location>
        <position position="419"/>
    </location>
    <ligand>
        <name>substrate</name>
    </ligand>
</feature>
<dbReference type="InterPro" id="IPR017850">
    <property type="entry name" value="Alkaline_phosphatase_core_sf"/>
</dbReference>
<gene>
    <name evidence="15" type="ORF">ABW02_17095</name>
</gene>
<comment type="subcellular location">
    <subcellularLocation>
        <location evidence="1">Cell membrane</location>
        <topology evidence="1">Multi-pass membrane protein</topology>
    </subcellularLocation>
</comment>
<evidence type="ECO:0000256" key="7">
    <source>
        <dbReference type="ARBA" id="ARBA00023136"/>
    </source>
</evidence>
<feature type="active site" evidence="9">
    <location>
        <position position="304"/>
    </location>
</feature>
<keyword evidence="10" id="KW-0464">Manganese</keyword>
<evidence type="ECO:0000256" key="6">
    <source>
        <dbReference type="ARBA" id="ARBA00022989"/>
    </source>
</evidence>
<evidence type="ECO:0000259" key="14">
    <source>
        <dbReference type="Pfam" id="PF00884"/>
    </source>
</evidence>
<comment type="caution">
    <text evidence="15">The sequence shown here is derived from an EMBL/GenBank/DDBJ whole genome shotgun (WGS) entry which is preliminary data.</text>
</comment>
<keyword evidence="7 8" id="KW-0472">Membrane</keyword>
<evidence type="ECO:0000256" key="9">
    <source>
        <dbReference type="PIRSR" id="PIRSR005091-1"/>
    </source>
</evidence>
<feature type="transmembrane region" description="Helical" evidence="13">
    <location>
        <begin position="161"/>
        <end position="178"/>
    </location>
</feature>
<dbReference type="PANTHER" id="PTHR47371">
    <property type="entry name" value="LIPOTEICHOIC ACID SYNTHASE"/>
    <property type="match status" value="1"/>
</dbReference>
<feature type="transmembrane region" description="Helical" evidence="13">
    <location>
        <begin position="49"/>
        <end position="69"/>
    </location>
</feature>
<feature type="domain" description="Sulfatase N-terminal" evidence="14">
    <location>
        <begin position="252"/>
        <end position="543"/>
    </location>
</feature>
<evidence type="ECO:0000256" key="11">
    <source>
        <dbReference type="PIRSR" id="PIRSR005091-3"/>
    </source>
</evidence>
<feature type="transmembrane region" description="Helical" evidence="13">
    <location>
        <begin position="131"/>
        <end position="149"/>
    </location>
</feature>
<dbReference type="Gene3D" id="3.30.1120.170">
    <property type="match status" value="1"/>
</dbReference>
<evidence type="ECO:0000256" key="13">
    <source>
        <dbReference type="SAM" id="Phobius"/>
    </source>
</evidence>
<feature type="transmembrane region" description="Helical" evidence="13">
    <location>
        <begin position="12"/>
        <end position="29"/>
    </location>
</feature>
<evidence type="ECO:0000313" key="16">
    <source>
        <dbReference type="Proteomes" id="UP000036045"/>
    </source>
</evidence>
<evidence type="ECO:0000313" key="15">
    <source>
        <dbReference type="EMBL" id="KLV24773.1"/>
    </source>
</evidence>
<evidence type="ECO:0000256" key="5">
    <source>
        <dbReference type="ARBA" id="ARBA00022692"/>
    </source>
</evidence>
<dbReference type="InterPro" id="IPR012160">
    <property type="entry name" value="LtaS-like"/>
</dbReference>
<dbReference type="InterPro" id="IPR050448">
    <property type="entry name" value="OpgB/LTA_synthase_biosynth"/>
</dbReference>
<feature type="region of interest" description="Disordered" evidence="12">
    <location>
        <begin position="632"/>
        <end position="653"/>
    </location>
</feature>
<dbReference type="AlphaFoldDB" id="A0A0J1IFP5"/>
<feature type="transmembrane region" description="Helical" evidence="13">
    <location>
        <begin position="76"/>
        <end position="98"/>
    </location>
</feature>
<dbReference type="PIRSF" id="PIRSF005091">
    <property type="entry name" value="Mmb_sulf_HI1246"/>
    <property type="match status" value="1"/>
</dbReference>
<dbReference type="OrthoDB" id="5901192at2"/>
<evidence type="ECO:0000256" key="3">
    <source>
        <dbReference type="ARBA" id="ARBA00009983"/>
    </source>
</evidence>
<dbReference type="Gene3D" id="3.40.720.10">
    <property type="entry name" value="Alkaline Phosphatase, subunit A"/>
    <property type="match status" value="1"/>
</dbReference>
<keyword evidence="6 13" id="KW-1133">Transmembrane helix</keyword>
<evidence type="ECO:0000256" key="8">
    <source>
        <dbReference type="PIRNR" id="PIRNR005091"/>
    </source>
</evidence>
<keyword evidence="5 13" id="KW-0812">Transmembrane</keyword>
<accession>A0A0J1IFP5</accession>
<feature type="binding site" evidence="11">
    <location>
        <position position="479"/>
    </location>
    <ligand>
        <name>Mn(2+)</name>
        <dbReference type="ChEBI" id="CHEBI:29035"/>
    </ligand>
</feature>
<feature type="binding site" evidence="11">
    <location>
        <position position="478"/>
    </location>
    <ligand>
        <name>Mn(2+)</name>
        <dbReference type="ChEBI" id="CHEBI:29035"/>
    </ligand>
</feature>
<sequence length="653" mass="74046">MKGTVELFRKFLTKHSSFFLIAIILFWLKTYIGYKVEFSIGVQGPMQEFLLFINPLSSALLFIGLALFVKGKAQPIYITINTALMSALLYANIVYYRFFTDFITVPVVMQVKVNGGQLSDSILSLLKPYDILYFLDVIILIVLLATKAYKPTIQKNRKAAKSVFALAILTFVINLGLAEADRPQLLSRSFDRNYLVKYLGAYNFTIYDIVQNARSESQRALADSSDITEVQNFISANYAEPNDKYFGVAKGKNVIYVSLESLQSFIINYKLNGEEVTPFLNSLIKDDNTFYFDNFFHQTGQGKTSDAEFMMENSLYGMSQGAVFVNKAQNTLQSAPAILKGEGYTSAAFHGNYKTFWNRNEMYKTIGYDKFFDAEYYDMSEENTKNYGMKDIPFFEQSMPLLEGLKQPFYTKFITLSNHHPFEMDEGDTDFPAGDFGDNAVNHYFQSAHYLDESIRLFFKELKESGLYDNSVIVMYGDHYGISENHNKAMAQVLGEEEITPFMNTQLQRVPLFIHVPGVEGNVVSKYGGEVDVMPTLMHLLGIDTKDYLQVGSDLLSEQHRETVPFRNGDFVSPTLTKIGDNYYDANGELVDAEKGKEQAEAAAAELQASDSIVMKDLLRFHKPDGFTPINREDYNYIKGNTSKTDSEESPEE</sequence>
<evidence type="ECO:0000256" key="2">
    <source>
        <dbReference type="ARBA" id="ARBA00004936"/>
    </source>
</evidence>
<dbReference type="GO" id="GO:0046872">
    <property type="term" value="F:metal ion binding"/>
    <property type="evidence" value="ECO:0007669"/>
    <property type="project" value="UniProtKB-KW"/>
</dbReference>
<organism evidence="15 16">
    <name type="scientific">Niallia circulans</name>
    <name type="common">Bacillus circulans</name>
    <dbReference type="NCBI Taxonomy" id="1397"/>
    <lineage>
        <taxon>Bacteria</taxon>
        <taxon>Bacillati</taxon>
        <taxon>Bacillota</taxon>
        <taxon>Bacilli</taxon>
        <taxon>Bacillales</taxon>
        <taxon>Bacillaceae</taxon>
        <taxon>Niallia</taxon>
    </lineage>
</organism>
<keyword evidence="10" id="KW-0479">Metal-binding</keyword>
<protein>
    <submittedName>
        <fullName evidence="15">Glycerol phosphate lipoteichoic acid synthase</fullName>
    </submittedName>
</protein>
<evidence type="ECO:0000256" key="4">
    <source>
        <dbReference type="ARBA" id="ARBA00022475"/>
    </source>
</evidence>